<protein>
    <submittedName>
        <fullName evidence="2">Class I SAM-dependent methyltransferase</fullName>
        <ecNumber evidence="2">2.1.1.222</ecNumber>
        <ecNumber evidence="2">2.1.1.64</ecNumber>
    </submittedName>
</protein>
<reference evidence="2 3" key="1">
    <citation type="submission" date="2024-09" db="EMBL/GenBank/DDBJ databases">
        <title>Laminarin stimulates single cell rates of sulfate reduction while oxygen inhibits transcriptomic activity in coastal marine sediment.</title>
        <authorList>
            <person name="Lindsay M."/>
            <person name="Orcutt B."/>
            <person name="Emerson D."/>
            <person name="Stepanauskas R."/>
            <person name="D'Angelo T."/>
        </authorList>
    </citation>
    <scope>NUCLEOTIDE SEQUENCE [LARGE SCALE GENOMIC DNA]</scope>
    <source>
        <strain evidence="2">SAG AM-311-K15</strain>
    </source>
</reference>
<feature type="domain" description="Methyltransferase type 12" evidence="1">
    <location>
        <begin position="35"/>
        <end position="130"/>
    </location>
</feature>
<keyword evidence="2" id="KW-0489">Methyltransferase</keyword>
<dbReference type="Proteomes" id="UP001594351">
    <property type="component" value="Unassembled WGS sequence"/>
</dbReference>
<evidence type="ECO:0000313" key="2">
    <source>
        <dbReference type="EMBL" id="MFC1852113.1"/>
    </source>
</evidence>
<dbReference type="Pfam" id="PF08242">
    <property type="entry name" value="Methyltransf_12"/>
    <property type="match status" value="1"/>
</dbReference>
<evidence type="ECO:0000259" key="1">
    <source>
        <dbReference type="Pfam" id="PF08242"/>
    </source>
</evidence>
<keyword evidence="3" id="KW-1185">Reference proteome</keyword>
<name>A0ABV6Z0X4_UNCC1</name>
<dbReference type="GO" id="GO:0061542">
    <property type="term" value="F:3-demethylubiquinol 3-O-methyltransferase activity"/>
    <property type="evidence" value="ECO:0007669"/>
    <property type="project" value="UniProtKB-EC"/>
</dbReference>
<accession>A0ABV6Z0X4</accession>
<dbReference type="SUPFAM" id="SSF53335">
    <property type="entry name" value="S-adenosyl-L-methionine-dependent methyltransferases"/>
    <property type="match status" value="1"/>
</dbReference>
<dbReference type="EMBL" id="JBHPBY010000268">
    <property type="protein sequence ID" value="MFC1852113.1"/>
    <property type="molecule type" value="Genomic_DNA"/>
</dbReference>
<dbReference type="CDD" id="cd02440">
    <property type="entry name" value="AdoMet_MTases"/>
    <property type="match status" value="1"/>
</dbReference>
<dbReference type="GO" id="GO:0102208">
    <property type="term" value="F:2-polyprenyl-6-hydroxyphenol methylase activity"/>
    <property type="evidence" value="ECO:0007669"/>
    <property type="project" value="UniProtKB-EC"/>
</dbReference>
<dbReference type="EC" id="2.1.1.222" evidence="2"/>
<dbReference type="EC" id="2.1.1.64" evidence="2"/>
<organism evidence="2 3">
    <name type="scientific">candidate division CSSED10-310 bacterium</name>
    <dbReference type="NCBI Taxonomy" id="2855610"/>
    <lineage>
        <taxon>Bacteria</taxon>
        <taxon>Bacteria division CSSED10-310</taxon>
    </lineage>
</organism>
<dbReference type="GO" id="GO:0032259">
    <property type="term" value="P:methylation"/>
    <property type="evidence" value="ECO:0007669"/>
    <property type="project" value="UniProtKB-KW"/>
</dbReference>
<evidence type="ECO:0000313" key="3">
    <source>
        <dbReference type="Proteomes" id="UP001594351"/>
    </source>
</evidence>
<dbReference type="InterPro" id="IPR013217">
    <property type="entry name" value="Methyltransf_12"/>
</dbReference>
<gene>
    <name evidence="2" type="ORF">ACFL27_18115</name>
</gene>
<comment type="caution">
    <text evidence="2">The sequence shown here is derived from an EMBL/GenBank/DDBJ whole genome shotgun (WGS) entry which is preliminary data.</text>
</comment>
<dbReference type="Gene3D" id="3.40.50.150">
    <property type="entry name" value="Vaccinia Virus protein VP39"/>
    <property type="match status" value="1"/>
</dbReference>
<sequence length="249" mass="28698">MHFASYGIERLRQGGTMLSEIELKEIGPVTGKKLLHLQCHIGTDTLSWVQAGALVTGVDFSAQSLTLAAQLRDELHLEARFIQANVYELKQKLEDTFDIVYTSRGVLCWLRDLSEWAGIISHYLKPGGIFYIMETHPTCMIFDEEKCGKLEVKYSYFHQEKPLMVEGGTPDYADQSYCATNPTYEWNWSLSDIINSLIKAGLVIEFVHEYDQLFYQGLKDMVQTKSGWWYLPDYEHQLPFTFSLRARKT</sequence>
<dbReference type="InterPro" id="IPR029063">
    <property type="entry name" value="SAM-dependent_MTases_sf"/>
</dbReference>
<keyword evidence="2" id="KW-0808">Transferase</keyword>
<proteinExistence type="predicted"/>